<evidence type="ECO:0000313" key="5">
    <source>
        <dbReference type="Proteomes" id="UP000307164"/>
    </source>
</evidence>
<reference evidence="5 6" key="1">
    <citation type="submission" date="2018-01" db="EMBL/GenBank/DDBJ databases">
        <authorList>
            <person name="Paulsen S."/>
            <person name="Gram L.K."/>
        </authorList>
    </citation>
    <scope>NUCLEOTIDE SEQUENCE [LARGE SCALE GENOMIC DNA]</scope>
    <source>
        <strain evidence="3 6">S3790</strain>
        <strain evidence="4 5">S3895</strain>
    </source>
</reference>
<accession>A0A5S3VD55</accession>
<evidence type="ECO:0000313" key="6">
    <source>
        <dbReference type="Proteomes" id="UP000307217"/>
    </source>
</evidence>
<dbReference type="Proteomes" id="UP000307164">
    <property type="component" value="Unassembled WGS sequence"/>
</dbReference>
<keyword evidence="1" id="KW-1133">Transmembrane helix</keyword>
<dbReference type="Proteomes" id="UP000307217">
    <property type="component" value="Unassembled WGS sequence"/>
</dbReference>
<dbReference type="Pfam" id="PF14317">
    <property type="entry name" value="YcxB"/>
    <property type="match status" value="1"/>
</dbReference>
<evidence type="ECO:0000256" key="1">
    <source>
        <dbReference type="SAM" id="Phobius"/>
    </source>
</evidence>
<organism evidence="3 6">
    <name type="scientific">Pseudoalteromonas aurantia</name>
    <dbReference type="NCBI Taxonomy" id="43654"/>
    <lineage>
        <taxon>Bacteria</taxon>
        <taxon>Pseudomonadati</taxon>
        <taxon>Pseudomonadota</taxon>
        <taxon>Gammaproteobacteria</taxon>
        <taxon>Alteromonadales</taxon>
        <taxon>Pseudoalteromonadaceae</taxon>
        <taxon>Pseudoalteromonas</taxon>
    </lineage>
</organism>
<dbReference type="AlphaFoldDB" id="A0A5S3VD55"/>
<keyword evidence="5" id="KW-1185">Reference proteome</keyword>
<sequence>MYTEKFVLDKPYFQECFDESIKLSDHNKPKYFLLVLLIALGLFSIYWLAEHYLGNFLILLAVVECLAFYYRRPWWIARQMLSRASGSTVELHIDETHIEAKNPYKHYQLTWQEIDSIIETEKGLILKSNKKMQYLSNRSISDDTRIFILSQTKK</sequence>
<evidence type="ECO:0000313" key="3">
    <source>
        <dbReference type="EMBL" id="TMO70168.1"/>
    </source>
</evidence>
<proteinExistence type="predicted"/>
<dbReference type="EMBL" id="PNBW01000020">
    <property type="protein sequence ID" value="TMO77470.1"/>
    <property type="molecule type" value="Genomic_DNA"/>
</dbReference>
<dbReference type="RefSeq" id="WP_138589684.1">
    <property type="nucleotide sequence ID" value="NZ_PNBW01000020.1"/>
</dbReference>
<reference evidence="3" key="3">
    <citation type="submission" date="2019-09" db="EMBL/GenBank/DDBJ databases">
        <title>Co-occurence of chitin degradation, pigmentation and bioactivity in marine Pseudoalteromonas.</title>
        <authorList>
            <person name="Sonnenschein E.C."/>
            <person name="Bech P.K."/>
        </authorList>
    </citation>
    <scope>NUCLEOTIDE SEQUENCE</scope>
    <source>
        <strain evidence="3">S3790</strain>
    </source>
</reference>
<gene>
    <name evidence="3" type="ORF">CWC19_01625</name>
    <name evidence="4" type="ORF">CWC20_04665</name>
</gene>
<feature type="transmembrane region" description="Helical" evidence="1">
    <location>
        <begin position="31"/>
        <end position="47"/>
    </location>
</feature>
<comment type="caution">
    <text evidence="3">The sequence shown here is derived from an EMBL/GenBank/DDBJ whole genome shotgun (WGS) entry which is preliminary data.</text>
</comment>
<dbReference type="OrthoDB" id="6118195at2"/>
<name>A0A5S3VD55_9GAMM</name>
<protein>
    <recommendedName>
        <fullName evidence="2">YcxB-like C-terminal domain-containing protein</fullName>
    </recommendedName>
</protein>
<evidence type="ECO:0000313" key="4">
    <source>
        <dbReference type="EMBL" id="TMO77470.1"/>
    </source>
</evidence>
<evidence type="ECO:0000259" key="2">
    <source>
        <dbReference type="Pfam" id="PF14317"/>
    </source>
</evidence>
<dbReference type="EMBL" id="PNBX01000006">
    <property type="protein sequence ID" value="TMO70168.1"/>
    <property type="molecule type" value="Genomic_DNA"/>
</dbReference>
<keyword evidence="1" id="KW-0472">Membrane</keyword>
<feature type="transmembrane region" description="Helical" evidence="1">
    <location>
        <begin position="53"/>
        <end position="70"/>
    </location>
</feature>
<keyword evidence="1" id="KW-0812">Transmembrane</keyword>
<dbReference type="InterPro" id="IPR025588">
    <property type="entry name" value="YcxB-like_C"/>
</dbReference>
<reference evidence="5 6" key="2">
    <citation type="submission" date="2019-06" db="EMBL/GenBank/DDBJ databases">
        <title>Co-occurence of chitin degradation, pigmentation and bioactivity in marine Pseudoalteromonas.</title>
        <authorList>
            <person name="Sonnenschein E.C."/>
            <person name="Bech P.K."/>
        </authorList>
    </citation>
    <scope>NUCLEOTIDE SEQUENCE [LARGE SCALE GENOMIC DNA]</scope>
    <source>
        <strain evidence="6">S3790</strain>
        <strain evidence="4 5">S3895</strain>
    </source>
</reference>
<feature type="domain" description="YcxB-like C-terminal" evidence="2">
    <location>
        <begin position="93"/>
        <end position="140"/>
    </location>
</feature>